<evidence type="ECO:0000313" key="2">
    <source>
        <dbReference type="EMBL" id="KAG0145078.1"/>
    </source>
</evidence>
<feature type="region of interest" description="Disordered" evidence="1">
    <location>
        <begin position="1"/>
        <end position="34"/>
    </location>
</feature>
<gene>
    <name evidence="2" type="ORF">CROQUDRAFT_94299</name>
</gene>
<feature type="region of interest" description="Disordered" evidence="1">
    <location>
        <begin position="58"/>
        <end position="105"/>
    </location>
</feature>
<feature type="compositionally biased region" description="Acidic residues" evidence="1">
    <location>
        <begin position="95"/>
        <end position="105"/>
    </location>
</feature>
<keyword evidence="3" id="KW-1185">Reference proteome</keyword>
<evidence type="ECO:0000313" key="3">
    <source>
        <dbReference type="Proteomes" id="UP000886653"/>
    </source>
</evidence>
<feature type="compositionally biased region" description="Low complexity" evidence="1">
    <location>
        <begin position="60"/>
        <end position="70"/>
    </location>
</feature>
<comment type="caution">
    <text evidence="2">The sequence shown here is derived from an EMBL/GenBank/DDBJ whole genome shotgun (WGS) entry which is preliminary data.</text>
</comment>
<name>A0A9P6NFM2_9BASI</name>
<dbReference type="AlphaFoldDB" id="A0A9P6NFM2"/>
<reference evidence="2" key="1">
    <citation type="submission" date="2013-11" db="EMBL/GenBank/DDBJ databases">
        <title>Genome sequence of the fusiform rust pathogen reveals effectors for host alternation and coevolution with pine.</title>
        <authorList>
            <consortium name="DOE Joint Genome Institute"/>
            <person name="Smith K."/>
            <person name="Pendleton A."/>
            <person name="Kubisiak T."/>
            <person name="Anderson C."/>
            <person name="Salamov A."/>
            <person name="Aerts A."/>
            <person name="Riley R."/>
            <person name="Clum A."/>
            <person name="Lindquist E."/>
            <person name="Ence D."/>
            <person name="Campbell M."/>
            <person name="Kronenberg Z."/>
            <person name="Feau N."/>
            <person name="Dhillon B."/>
            <person name="Hamelin R."/>
            <person name="Burleigh J."/>
            <person name="Smith J."/>
            <person name="Yandell M."/>
            <person name="Nelson C."/>
            <person name="Grigoriev I."/>
            <person name="Davis J."/>
        </authorList>
    </citation>
    <scope>NUCLEOTIDE SEQUENCE</scope>
    <source>
        <strain evidence="2">G11</strain>
    </source>
</reference>
<dbReference type="Proteomes" id="UP000886653">
    <property type="component" value="Unassembled WGS sequence"/>
</dbReference>
<evidence type="ECO:0000256" key="1">
    <source>
        <dbReference type="SAM" id="MobiDB-lite"/>
    </source>
</evidence>
<dbReference type="EMBL" id="MU167283">
    <property type="protein sequence ID" value="KAG0145078.1"/>
    <property type="molecule type" value="Genomic_DNA"/>
</dbReference>
<sequence>MSPKLACRPHTTEQLLWTGARPTRDTTAAQQRDKSPLIVRLSRSIILPIHQMVLKRTPPKSKAVVASSSSTSHITERCSSRGLRSAQTETCSPEPTDESGTDEDT</sequence>
<protein>
    <submittedName>
        <fullName evidence="2">Uncharacterized protein</fullName>
    </submittedName>
</protein>
<proteinExistence type="predicted"/>
<accession>A0A9P6NFM2</accession>
<organism evidence="2 3">
    <name type="scientific">Cronartium quercuum f. sp. fusiforme G11</name>
    <dbReference type="NCBI Taxonomy" id="708437"/>
    <lineage>
        <taxon>Eukaryota</taxon>
        <taxon>Fungi</taxon>
        <taxon>Dikarya</taxon>
        <taxon>Basidiomycota</taxon>
        <taxon>Pucciniomycotina</taxon>
        <taxon>Pucciniomycetes</taxon>
        <taxon>Pucciniales</taxon>
        <taxon>Coleosporiaceae</taxon>
        <taxon>Cronartium</taxon>
    </lineage>
</organism>